<feature type="region of interest" description="Disordered" evidence="1">
    <location>
        <begin position="77"/>
        <end position="98"/>
    </location>
</feature>
<organism evidence="2 3">
    <name type="scientific">Pleurodeles waltl</name>
    <name type="common">Iberian ribbed newt</name>
    <dbReference type="NCBI Taxonomy" id="8319"/>
    <lineage>
        <taxon>Eukaryota</taxon>
        <taxon>Metazoa</taxon>
        <taxon>Chordata</taxon>
        <taxon>Craniata</taxon>
        <taxon>Vertebrata</taxon>
        <taxon>Euteleostomi</taxon>
        <taxon>Amphibia</taxon>
        <taxon>Batrachia</taxon>
        <taxon>Caudata</taxon>
        <taxon>Salamandroidea</taxon>
        <taxon>Salamandridae</taxon>
        <taxon>Pleurodelinae</taxon>
        <taxon>Pleurodeles</taxon>
    </lineage>
</organism>
<dbReference type="EMBL" id="JANPWB010000010">
    <property type="protein sequence ID" value="KAJ1138966.1"/>
    <property type="molecule type" value="Genomic_DNA"/>
</dbReference>
<feature type="compositionally biased region" description="Low complexity" evidence="1">
    <location>
        <begin position="84"/>
        <end position="98"/>
    </location>
</feature>
<evidence type="ECO:0000313" key="2">
    <source>
        <dbReference type="EMBL" id="KAJ1138966.1"/>
    </source>
</evidence>
<protein>
    <submittedName>
        <fullName evidence="2">Uncharacterized protein</fullName>
    </submittedName>
</protein>
<sequence length="98" mass="9721">MSEGSGRGGPAARTTCVVEALRSACWAWRPHPAPGVQTSGQAWAEEGLAAAPVEDRRSEAVAAAAAGLGWVHGLLSPQSSQKDGVVAAQSGSGSAATP</sequence>
<name>A0AAV7QEG1_PLEWA</name>
<proteinExistence type="predicted"/>
<gene>
    <name evidence="2" type="ORF">NDU88_005345</name>
</gene>
<evidence type="ECO:0000313" key="3">
    <source>
        <dbReference type="Proteomes" id="UP001066276"/>
    </source>
</evidence>
<dbReference type="Proteomes" id="UP001066276">
    <property type="component" value="Chromosome 6"/>
</dbReference>
<reference evidence="2" key="1">
    <citation type="journal article" date="2022" name="bioRxiv">
        <title>Sequencing and chromosome-scale assembly of the giantPleurodeles waltlgenome.</title>
        <authorList>
            <person name="Brown T."/>
            <person name="Elewa A."/>
            <person name="Iarovenko S."/>
            <person name="Subramanian E."/>
            <person name="Araus A.J."/>
            <person name="Petzold A."/>
            <person name="Susuki M."/>
            <person name="Suzuki K.-i.T."/>
            <person name="Hayashi T."/>
            <person name="Toyoda A."/>
            <person name="Oliveira C."/>
            <person name="Osipova E."/>
            <person name="Leigh N.D."/>
            <person name="Simon A."/>
            <person name="Yun M.H."/>
        </authorList>
    </citation>
    <scope>NUCLEOTIDE SEQUENCE</scope>
    <source>
        <strain evidence="2">20211129_DDA</strain>
        <tissue evidence="2">Liver</tissue>
    </source>
</reference>
<dbReference type="AlphaFoldDB" id="A0AAV7QEG1"/>
<comment type="caution">
    <text evidence="2">The sequence shown here is derived from an EMBL/GenBank/DDBJ whole genome shotgun (WGS) entry which is preliminary data.</text>
</comment>
<evidence type="ECO:0000256" key="1">
    <source>
        <dbReference type="SAM" id="MobiDB-lite"/>
    </source>
</evidence>
<accession>A0AAV7QEG1</accession>
<keyword evidence="3" id="KW-1185">Reference proteome</keyword>